<dbReference type="InterPro" id="IPR013656">
    <property type="entry name" value="PAS_4"/>
</dbReference>
<dbReference type="InterPro" id="IPR035965">
    <property type="entry name" value="PAS-like_dom_sf"/>
</dbReference>
<organism evidence="9 10">
    <name type="scientific">Krasilnikovia cinnamomea</name>
    <dbReference type="NCBI Taxonomy" id="349313"/>
    <lineage>
        <taxon>Bacteria</taxon>
        <taxon>Bacillati</taxon>
        <taxon>Actinomycetota</taxon>
        <taxon>Actinomycetes</taxon>
        <taxon>Micromonosporales</taxon>
        <taxon>Micromonosporaceae</taxon>
        <taxon>Krasilnikovia</taxon>
    </lineage>
</organism>
<evidence type="ECO:0000256" key="7">
    <source>
        <dbReference type="ARBA" id="ARBA00023012"/>
    </source>
</evidence>
<comment type="subcellular location">
    <subcellularLocation>
        <location evidence="2">Cell membrane</location>
    </subcellularLocation>
</comment>
<evidence type="ECO:0000259" key="8">
    <source>
        <dbReference type="PROSITE" id="PS50109"/>
    </source>
</evidence>
<dbReference type="CDD" id="cd00075">
    <property type="entry name" value="HATPase"/>
    <property type="match status" value="1"/>
</dbReference>
<comment type="caution">
    <text evidence="9">The sequence shown here is derived from an EMBL/GenBank/DDBJ whole genome shotgun (WGS) entry which is preliminary data.</text>
</comment>
<dbReference type="Pfam" id="PF13185">
    <property type="entry name" value="GAF_2"/>
    <property type="match status" value="1"/>
</dbReference>
<dbReference type="InterPro" id="IPR003594">
    <property type="entry name" value="HATPase_dom"/>
</dbReference>
<dbReference type="PROSITE" id="PS50109">
    <property type="entry name" value="HIS_KIN"/>
    <property type="match status" value="1"/>
</dbReference>
<dbReference type="Gene3D" id="1.10.287.130">
    <property type="match status" value="1"/>
</dbReference>
<dbReference type="FunFam" id="3.30.565.10:FF:000006">
    <property type="entry name" value="Sensor histidine kinase WalK"/>
    <property type="match status" value="1"/>
</dbReference>
<dbReference type="SUPFAM" id="SSF55874">
    <property type="entry name" value="ATPase domain of HSP90 chaperone/DNA topoisomerase II/histidine kinase"/>
    <property type="match status" value="1"/>
</dbReference>
<evidence type="ECO:0000256" key="6">
    <source>
        <dbReference type="ARBA" id="ARBA00022777"/>
    </source>
</evidence>
<evidence type="ECO:0000256" key="1">
    <source>
        <dbReference type="ARBA" id="ARBA00000085"/>
    </source>
</evidence>
<dbReference type="InterPro" id="IPR003661">
    <property type="entry name" value="HisK_dim/P_dom"/>
</dbReference>
<sequence length="688" mass="73553">MQDALEMWSGALSHAAADQLAALIARAARVPTAMIHLAEGRQLRVIGGSGLPAGFQQMRPAPLGSTLAGMVLRYDCPLIIADLKHDDRVPADAPAHAVGIRAYAGFPVRAPDGELVGVCAVADYEPREWDPADLAGVDIGAQACTTLVNEQRGRQITEQQRVFLDTLLNSLDTGVAACDARGRLVVVNRSLRAALGVQAGEEPPEQWVPRLPVTGLDRRPLSVEEVPLIRAMAGVHVRGVEQFVDVPGDGRRLYRVNAHPILADDGHLLGAVSAFHDITVQRRAERLHAAELTVARVLADATSLEQAGPPVLDAIASALGWPYAELWQVDARKQELRPVAIHRAPGFTEALPVPDRLHRNQGLAGAAWQRGETVVIPDVHAPDSPVATRTAAAGRLCSALAVPVPSGGEVLAVISLFTDVAEDPQQDLLALLTGVAAQIGQFLERRRAERLQQALATSKDEYLNLVGHELRSPLTIIATYLDLVAEDPDARVSDILPMIDAMRRGSDRLRRLVDALLDLSALDSGHAQIQPVDVDLAALVAGAVRDTQAAATAKHLTLTADLPETLPAHADPARITQLVRILLDNAVAYTPAGGRIDVRVTATDTDAHIQVSDSGVGIPAHERPRVFERFHRGAITLEQAIPGAGLGLSLAQTIAERHHGHITVAPNHHRPGTTFHVHLPRQPAPEPP</sequence>
<evidence type="ECO:0000256" key="2">
    <source>
        <dbReference type="ARBA" id="ARBA00004236"/>
    </source>
</evidence>
<dbReference type="PRINTS" id="PR00344">
    <property type="entry name" value="BCTRLSENSOR"/>
</dbReference>
<dbReference type="Gene3D" id="3.30.565.10">
    <property type="entry name" value="Histidine kinase-like ATPase, C-terminal domain"/>
    <property type="match status" value="1"/>
</dbReference>
<dbReference type="PANTHER" id="PTHR43711:SF1">
    <property type="entry name" value="HISTIDINE KINASE 1"/>
    <property type="match status" value="1"/>
</dbReference>
<gene>
    <name evidence="9" type="ORF">EV385_5516</name>
</gene>
<dbReference type="CDD" id="cd00082">
    <property type="entry name" value="HisKA"/>
    <property type="match status" value="1"/>
</dbReference>
<dbReference type="Pfam" id="PF02518">
    <property type="entry name" value="HATPase_c"/>
    <property type="match status" value="1"/>
</dbReference>
<dbReference type="Pfam" id="PF01590">
    <property type="entry name" value="GAF"/>
    <property type="match status" value="1"/>
</dbReference>
<dbReference type="SMART" id="SM00065">
    <property type="entry name" value="GAF"/>
    <property type="match status" value="2"/>
</dbReference>
<dbReference type="EC" id="2.7.13.3" evidence="3"/>
<dbReference type="EMBL" id="SHKY01000001">
    <property type="protein sequence ID" value="RZU53586.1"/>
    <property type="molecule type" value="Genomic_DNA"/>
</dbReference>
<feature type="domain" description="Histidine kinase" evidence="8">
    <location>
        <begin position="465"/>
        <end position="683"/>
    </location>
</feature>
<dbReference type="AlphaFoldDB" id="A0A4V2G7R5"/>
<dbReference type="InterPro" id="IPR004358">
    <property type="entry name" value="Sig_transdc_His_kin-like_C"/>
</dbReference>
<dbReference type="GO" id="GO:0000155">
    <property type="term" value="F:phosphorelay sensor kinase activity"/>
    <property type="evidence" value="ECO:0007669"/>
    <property type="project" value="InterPro"/>
</dbReference>
<dbReference type="InterPro" id="IPR050736">
    <property type="entry name" value="Sensor_HK_Regulatory"/>
</dbReference>
<dbReference type="InterPro" id="IPR003018">
    <property type="entry name" value="GAF"/>
</dbReference>
<dbReference type="InterPro" id="IPR036890">
    <property type="entry name" value="HATPase_C_sf"/>
</dbReference>
<dbReference type="SUPFAM" id="SSF55781">
    <property type="entry name" value="GAF domain-like"/>
    <property type="match status" value="2"/>
</dbReference>
<evidence type="ECO:0000313" key="9">
    <source>
        <dbReference type="EMBL" id="RZU53586.1"/>
    </source>
</evidence>
<keyword evidence="4" id="KW-0597">Phosphoprotein</keyword>
<keyword evidence="7" id="KW-0902">Two-component regulatory system</keyword>
<dbReference type="SMART" id="SM00387">
    <property type="entry name" value="HATPase_c"/>
    <property type="match status" value="1"/>
</dbReference>
<reference evidence="9 10" key="1">
    <citation type="submission" date="2019-02" db="EMBL/GenBank/DDBJ databases">
        <title>Sequencing the genomes of 1000 actinobacteria strains.</title>
        <authorList>
            <person name="Klenk H.-P."/>
        </authorList>
    </citation>
    <scope>NUCLEOTIDE SEQUENCE [LARGE SCALE GENOMIC DNA]</scope>
    <source>
        <strain evidence="9 10">DSM 45162</strain>
    </source>
</reference>
<name>A0A4V2G7R5_9ACTN</name>
<accession>A0A4V2G7R5</accession>
<dbReference type="RefSeq" id="WP_165449629.1">
    <property type="nucleotide sequence ID" value="NZ_SHKY01000001.1"/>
</dbReference>
<dbReference type="InterPro" id="IPR029016">
    <property type="entry name" value="GAF-like_dom_sf"/>
</dbReference>
<dbReference type="SUPFAM" id="SSF55785">
    <property type="entry name" value="PYP-like sensor domain (PAS domain)"/>
    <property type="match status" value="1"/>
</dbReference>
<keyword evidence="6 9" id="KW-0418">Kinase</keyword>
<comment type="catalytic activity">
    <reaction evidence="1">
        <text>ATP + protein L-histidine = ADP + protein N-phospho-L-histidine.</text>
        <dbReference type="EC" id="2.7.13.3"/>
    </reaction>
</comment>
<dbReference type="Gene3D" id="3.30.450.20">
    <property type="entry name" value="PAS domain"/>
    <property type="match status" value="1"/>
</dbReference>
<dbReference type="Pfam" id="PF00512">
    <property type="entry name" value="HisKA"/>
    <property type="match status" value="1"/>
</dbReference>
<keyword evidence="10" id="KW-1185">Reference proteome</keyword>
<dbReference type="PANTHER" id="PTHR43711">
    <property type="entry name" value="TWO-COMPONENT HISTIDINE KINASE"/>
    <property type="match status" value="1"/>
</dbReference>
<evidence type="ECO:0000256" key="4">
    <source>
        <dbReference type="ARBA" id="ARBA00022553"/>
    </source>
</evidence>
<dbReference type="Proteomes" id="UP000292564">
    <property type="component" value="Unassembled WGS sequence"/>
</dbReference>
<dbReference type="GO" id="GO:0005886">
    <property type="term" value="C:plasma membrane"/>
    <property type="evidence" value="ECO:0007669"/>
    <property type="project" value="UniProtKB-SubCell"/>
</dbReference>
<dbReference type="InterPro" id="IPR005467">
    <property type="entry name" value="His_kinase_dom"/>
</dbReference>
<protein>
    <recommendedName>
        <fullName evidence="3">histidine kinase</fullName>
        <ecNumber evidence="3">2.7.13.3</ecNumber>
    </recommendedName>
</protein>
<dbReference type="SMART" id="SM00388">
    <property type="entry name" value="HisKA"/>
    <property type="match status" value="1"/>
</dbReference>
<dbReference type="InterPro" id="IPR036097">
    <property type="entry name" value="HisK_dim/P_sf"/>
</dbReference>
<evidence type="ECO:0000256" key="5">
    <source>
        <dbReference type="ARBA" id="ARBA00022679"/>
    </source>
</evidence>
<evidence type="ECO:0000256" key="3">
    <source>
        <dbReference type="ARBA" id="ARBA00012438"/>
    </source>
</evidence>
<evidence type="ECO:0000313" key="10">
    <source>
        <dbReference type="Proteomes" id="UP000292564"/>
    </source>
</evidence>
<dbReference type="SUPFAM" id="SSF47384">
    <property type="entry name" value="Homodimeric domain of signal transducing histidine kinase"/>
    <property type="match status" value="1"/>
</dbReference>
<proteinExistence type="predicted"/>
<dbReference type="Gene3D" id="3.30.450.40">
    <property type="match status" value="2"/>
</dbReference>
<keyword evidence="5" id="KW-0808">Transferase</keyword>
<dbReference type="Pfam" id="PF08448">
    <property type="entry name" value="PAS_4"/>
    <property type="match status" value="1"/>
</dbReference>